<dbReference type="KEGG" id="vg:26647904"/>
<dbReference type="GO" id="GO:0003677">
    <property type="term" value="F:DNA binding"/>
    <property type="evidence" value="ECO:0007669"/>
    <property type="project" value="InterPro"/>
</dbReference>
<accession>A0A0E3GMP7</accession>
<protein>
    <submittedName>
        <fullName evidence="3">Antirepressor</fullName>
    </submittedName>
</protein>
<dbReference type="GeneID" id="26647904"/>
<dbReference type="InterPro" id="IPR005039">
    <property type="entry name" value="Ant_C"/>
</dbReference>
<keyword evidence="4" id="KW-1185">Reference proteome</keyword>
<feature type="transmembrane region" description="Helical" evidence="1">
    <location>
        <begin position="84"/>
        <end position="105"/>
    </location>
</feature>
<dbReference type="OrthoDB" id="10912at10239"/>
<dbReference type="Proteomes" id="UP000033015">
    <property type="component" value="Segment"/>
</dbReference>
<dbReference type="Pfam" id="PF03374">
    <property type="entry name" value="ANT"/>
    <property type="match status" value="1"/>
</dbReference>
<keyword evidence="1" id="KW-0812">Transmembrane</keyword>
<dbReference type="EMBL" id="KP696447">
    <property type="protein sequence ID" value="AKA61529.1"/>
    <property type="molecule type" value="Genomic_DNA"/>
</dbReference>
<dbReference type="InterPro" id="IPR014054">
    <property type="entry name" value="Phage_regulatory_Rha"/>
</dbReference>
<dbReference type="RefSeq" id="YP_009203705.1">
    <property type="nucleotide sequence ID" value="NC_028856.1"/>
</dbReference>
<keyword evidence="1" id="KW-1133">Transmembrane helix</keyword>
<reference evidence="4" key="2">
    <citation type="submission" date="2015-01" db="EMBL/GenBank/DDBJ databases">
        <title>Complete Genome of Bacillus megaterium Siphophage Stahl.</title>
        <authorList>
            <person name="Brizendine A.M."/>
            <person name="Rousseau S."/>
            <person name="Hernandez A.C."/>
            <person name="Everett G.F.K."/>
        </authorList>
    </citation>
    <scope>NUCLEOTIDE SEQUENCE [LARGE SCALE GENOMIC DNA]</scope>
</reference>
<sequence length="247" mass="28810">MKSELVFVKEEQVLTDSLLIANTFGIRHDNVIRDIEVHIDKLNEAGEQEYAELNFEESHYTNVYAVGIAKNRQYKKYNLTEDGFMLVIMSYVTPAAMSMKVAFLAEFKKMKEYIQNNLKQPSYMIGDPIARAEKWIEEQKEKQLLEQLVTIQKPKVESYDRYIDSEGSYCIRDVGKILGYGQKEFFALLRENEILYKNRNVPYQKFVDDGYFALKTGSGVHSEKTYIQSRITTKGLDWLSKKFKKVS</sequence>
<evidence type="ECO:0000313" key="4">
    <source>
        <dbReference type="Proteomes" id="UP000033015"/>
    </source>
</evidence>
<feature type="domain" description="Antirepressor protein C-terminal" evidence="2">
    <location>
        <begin position="146"/>
        <end position="245"/>
    </location>
</feature>
<dbReference type="NCBIfam" id="TIGR02681">
    <property type="entry name" value="phage_pRha"/>
    <property type="match status" value="1"/>
</dbReference>
<dbReference type="Pfam" id="PF09669">
    <property type="entry name" value="Phage_pRha"/>
    <property type="match status" value="1"/>
</dbReference>
<evidence type="ECO:0000313" key="3">
    <source>
        <dbReference type="EMBL" id="AKA61529.1"/>
    </source>
</evidence>
<reference evidence="3 4" key="1">
    <citation type="journal article" date="2015" name="Genome Announc.">
        <title>Complete Genome Sequence of Bacillus megaterium Siphophage Stahl.</title>
        <authorList>
            <person name="Brizendine A.M."/>
            <person name="Rousseau S."/>
            <person name="Hernandez A.C."/>
            <person name="Kuty Everett G.F."/>
        </authorList>
    </citation>
    <scope>NUCLEOTIDE SEQUENCE [LARGE SCALE GENOMIC DNA]</scope>
</reference>
<name>A0A0E3GMP7_9CAUD</name>
<proteinExistence type="predicted"/>
<keyword evidence="1" id="KW-0472">Membrane</keyword>
<gene>
    <name evidence="3" type="ORF">CPT_Stahl101</name>
</gene>
<evidence type="ECO:0000259" key="2">
    <source>
        <dbReference type="Pfam" id="PF03374"/>
    </source>
</evidence>
<organism evidence="3 4">
    <name type="scientific">Bacillus phage Stahl</name>
    <dbReference type="NCBI Taxonomy" id="1610832"/>
    <lineage>
        <taxon>Viruses</taxon>
        <taxon>Duplodnaviria</taxon>
        <taxon>Heunggongvirae</taxon>
        <taxon>Uroviricota</taxon>
        <taxon>Caudoviricetes</taxon>
        <taxon>Slashvirus</taxon>
        <taxon>Slashvirus stahl</taxon>
    </lineage>
</organism>
<evidence type="ECO:0000256" key="1">
    <source>
        <dbReference type="SAM" id="Phobius"/>
    </source>
</evidence>